<evidence type="ECO:0000313" key="2">
    <source>
        <dbReference type="EMBL" id="MCI0128714.1"/>
    </source>
</evidence>
<protein>
    <submittedName>
        <fullName evidence="2">Uncharacterized protein</fullName>
    </submittedName>
</protein>
<dbReference type="Proteomes" id="UP001156140">
    <property type="component" value="Unassembled WGS sequence"/>
</dbReference>
<keyword evidence="3" id="KW-1185">Reference proteome</keyword>
<proteinExistence type="predicted"/>
<gene>
    <name evidence="2" type="ORF">ML536_17925</name>
</gene>
<feature type="region of interest" description="Disordered" evidence="1">
    <location>
        <begin position="279"/>
        <end position="315"/>
    </location>
</feature>
<name>A0AA41UEQ9_9HYPH</name>
<dbReference type="AlphaFoldDB" id="A0AA41UEQ9"/>
<evidence type="ECO:0000256" key="1">
    <source>
        <dbReference type="SAM" id="MobiDB-lite"/>
    </source>
</evidence>
<comment type="caution">
    <text evidence="2">The sequence shown here is derived from an EMBL/GenBank/DDBJ whole genome shotgun (WGS) entry which is preliminary data.</text>
</comment>
<feature type="compositionally biased region" description="Gly residues" evidence="1">
    <location>
        <begin position="285"/>
        <end position="315"/>
    </location>
</feature>
<reference evidence="2" key="1">
    <citation type="submission" date="2022-03" db="EMBL/GenBank/DDBJ databases">
        <title>The complete genome sequence of a Methyloterrigena soli.</title>
        <authorList>
            <person name="Zi Z."/>
        </authorList>
    </citation>
    <scope>NUCLEOTIDE SEQUENCE</scope>
    <source>
        <strain evidence="2">M48</strain>
    </source>
</reference>
<sequence>MPGLRLSYGGEYPPAKQVYVRLAGVWTIAQQFFDRQGAAWIEEWKDEVVVTLANRSASFTLVSLFTPTQWADPYLRKRVVIPLGVEVGANQAWGAICVQADALTQADSFAGELVIDNFGTISGIGGVANSGVGGNAFYGNFLGRAGQKLVLNNAGTIRAGGGGGGRGGNGGAGSYTQTVREPSSGDYFTAGTNAIQGSQSDGDYTWQYRWGGTLLFTRGTASSSSPPASFGTSGIYTYYSGTIRSTYAYGVYRTYVATIGTTGGAGGNGGRGQGYDGAAAAGSPGSAGGTNAGTGNSGGAGGSWGAQGSTGGTGSTGNVSAGAAGATGGLAGYYISGLPKIIFNNTGTVQGRSI</sequence>
<accession>A0AA41UEQ9</accession>
<evidence type="ECO:0000313" key="3">
    <source>
        <dbReference type="Proteomes" id="UP001156140"/>
    </source>
</evidence>
<dbReference type="EMBL" id="JALAZD010000002">
    <property type="protein sequence ID" value="MCI0128714.1"/>
    <property type="molecule type" value="Genomic_DNA"/>
</dbReference>
<dbReference type="RefSeq" id="WP_281736801.1">
    <property type="nucleotide sequence ID" value="NZ_JAKETQ010000002.1"/>
</dbReference>
<organism evidence="2 3">
    <name type="scientific">Paradevosia shaoguanensis</name>
    <dbReference type="NCBI Taxonomy" id="1335043"/>
    <lineage>
        <taxon>Bacteria</taxon>
        <taxon>Pseudomonadati</taxon>
        <taxon>Pseudomonadota</taxon>
        <taxon>Alphaproteobacteria</taxon>
        <taxon>Hyphomicrobiales</taxon>
        <taxon>Devosiaceae</taxon>
        <taxon>Paradevosia</taxon>
    </lineage>
</organism>